<feature type="domain" description="PRC-barrel" evidence="1">
    <location>
        <begin position="23"/>
        <end position="86"/>
    </location>
</feature>
<dbReference type="InterPro" id="IPR052967">
    <property type="entry name" value="Stress_Response_Assoc"/>
</dbReference>
<dbReference type="EMBL" id="JBHSEI010000008">
    <property type="protein sequence ID" value="MFC4639178.1"/>
    <property type="molecule type" value="Genomic_DNA"/>
</dbReference>
<accession>A0ABV9IA89</accession>
<dbReference type="RefSeq" id="WP_380062171.1">
    <property type="nucleotide sequence ID" value="NZ_JBHSEI010000008.1"/>
</dbReference>
<dbReference type="Gene3D" id="3.90.50.10">
    <property type="entry name" value="Photosynthetic Reaction Center, subunit H, domain 2"/>
    <property type="match status" value="1"/>
</dbReference>
<sequence length="305" mass="33559">MSRLIPISELTQDRKYELGEVLNPVGQAAYGLNGERVGTVREALTEEGGPLRYLVVDVGGWSAGKEVMVPVGLARIEDDGVYFDTLTQDQVRAMSTYTPGQADRFDEQVADERVLHAADTQQSAGTRTFNYRDEAPDTLFRTPQRLQLLEERLIVNKERYVASVVELGKHVETTTQSVEVSLQREEVVIERHPVSGSRPVSGDVPLGSATETVHVDLEAERAQIGKQVFVAEEVSVEKRLVTEVQTVSETVGREVLDVRETGEVRIAGKPAGTAPAHSEGQNLVERAMDTVKDAVDPLDGKIDRR</sequence>
<dbReference type="InterPro" id="IPR019060">
    <property type="entry name" value="DUF2382"/>
</dbReference>
<dbReference type="Proteomes" id="UP001595952">
    <property type="component" value="Unassembled WGS sequence"/>
</dbReference>
<evidence type="ECO:0000259" key="1">
    <source>
        <dbReference type="Pfam" id="PF05239"/>
    </source>
</evidence>
<evidence type="ECO:0000259" key="2">
    <source>
        <dbReference type="Pfam" id="PF09557"/>
    </source>
</evidence>
<protein>
    <submittedName>
        <fullName evidence="3">PRC and DUF2382 domain-containing protein</fullName>
    </submittedName>
</protein>
<reference evidence="4" key="1">
    <citation type="journal article" date="2019" name="Int. J. Syst. Evol. Microbiol.">
        <title>The Global Catalogue of Microorganisms (GCM) 10K type strain sequencing project: providing services to taxonomists for standard genome sequencing and annotation.</title>
        <authorList>
            <consortium name="The Broad Institute Genomics Platform"/>
            <consortium name="The Broad Institute Genome Sequencing Center for Infectious Disease"/>
            <person name="Wu L."/>
            <person name="Ma J."/>
        </authorList>
    </citation>
    <scope>NUCLEOTIDE SEQUENCE [LARGE SCALE GENOMIC DNA]</scope>
    <source>
        <strain evidence="4">CCUG 55995</strain>
    </source>
</reference>
<proteinExistence type="predicted"/>
<dbReference type="InterPro" id="IPR027275">
    <property type="entry name" value="PRC-brl_dom"/>
</dbReference>
<feature type="domain" description="DUF2382" evidence="2">
    <location>
        <begin position="146"/>
        <end position="258"/>
    </location>
</feature>
<dbReference type="InterPro" id="IPR011033">
    <property type="entry name" value="PRC_barrel-like_sf"/>
</dbReference>
<organism evidence="3 4">
    <name type="scientific">Deinococcus hohokamensis</name>
    <dbReference type="NCBI Taxonomy" id="309883"/>
    <lineage>
        <taxon>Bacteria</taxon>
        <taxon>Thermotogati</taxon>
        <taxon>Deinococcota</taxon>
        <taxon>Deinococci</taxon>
        <taxon>Deinococcales</taxon>
        <taxon>Deinococcaceae</taxon>
        <taxon>Deinococcus</taxon>
    </lineage>
</organism>
<gene>
    <name evidence="3" type="ORF">ACFO0D_12615</name>
</gene>
<dbReference type="NCBIfam" id="TIGR02271">
    <property type="entry name" value="YsnF/AvaK domain"/>
    <property type="match status" value="1"/>
</dbReference>
<dbReference type="Pfam" id="PF05239">
    <property type="entry name" value="PRC"/>
    <property type="match status" value="1"/>
</dbReference>
<evidence type="ECO:0000313" key="4">
    <source>
        <dbReference type="Proteomes" id="UP001595952"/>
    </source>
</evidence>
<dbReference type="PANTHER" id="PTHR38463">
    <property type="entry name" value="STRESS RESPONSE PROTEIN YSNF"/>
    <property type="match status" value="1"/>
</dbReference>
<keyword evidence="4" id="KW-1185">Reference proteome</keyword>
<dbReference type="Pfam" id="PF09557">
    <property type="entry name" value="DUF2382"/>
    <property type="match status" value="1"/>
</dbReference>
<dbReference type="PANTHER" id="PTHR38463:SF1">
    <property type="entry name" value="STRESS RESPONSE PROTEIN YSNF"/>
    <property type="match status" value="1"/>
</dbReference>
<name>A0ABV9IA89_9DEIO</name>
<evidence type="ECO:0000313" key="3">
    <source>
        <dbReference type="EMBL" id="MFC4639178.1"/>
    </source>
</evidence>
<dbReference type="SUPFAM" id="SSF50346">
    <property type="entry name" value="PRC-barrel domain"/>
    <property type="match status" value="1"/>
</dbReference>
<comment type="caution">
    <text evidence="3">The sequence shown here is derived from an EMBL/GenBank/DDBJ whole genome shotgun (WGS) entry which is preliminary data.</text>
</comment>
<dbReference type="InterPro" id="IPR014747">
    <property type="entry name" value="Bac_photo_RC_H_C"/>
</dbReference>